<dbReference type="GO" id="GO:0006950">
    <property type="term" value="P:response to stress"/>
    <property type="evidence" value="ECO:0007669"/>
    <property type="project" value="TreeGrafter"/>
</dbReference>
<evidence type="ECO:0000313" key="2">
    <source>
        <dbReference type="EMBL" id="NNH03056.1"/>
    </source>
</evidence>
<dbReference type="Pfam" id="PF12802">
    <property type="entry name" value="MarR_2"/>
    <property type="match status" value="1"/>
</dbReference>
<dbReference type="PRINTS" id="PR00598">
    <property type="entry name" value="HTHMARR"/>
</dbReference>
<dbReference type="Proteomes" id="UP000543598">
    <property type="component" value="Unassembled WGS sequence"/>
</dbReference>
<dbReference type="InterPro" id="IPR036390">
    <property type="entry name" value="WH_DNA-bd_sf"/>
</dbReference>
<dbReference type="GO" id="GO:0003700">
    <property type="term" value="F:DNA-binding transcription factor activity"/>
    <property type="evidence" value="ECO:0007669"/>
    <property type="project" value="InterPro"/>
</dbReference>
<dbReference type="EMBL" id="JABEMB010000003">
    <property type="protein sequence ID" value="NNH03056.1"/>
    <property type="molecule type" value="Genomic_DNA"/>
</dbReference>
<evidence type="ECO:0000259" key="1">
    <source>
        <dbReference type="PROSITE" id="PS50995"/>
    </source>
</evidence>
<accession>A0A7Y2PY85</accession>
<dbReference type="PANTHER" id="PTHR33164">
    <property type="entry name" value="TRANSCRIPTIONAL REGULATOR, MARR FAMILY"/>
    <property type="match status" value="1"/>
</dbReference>
<comment type="caution">
    <text evidence="2">The sequence shown here is derived from an EMBL/GenBank/DDBJ whole genome shotgun (WGS) entry which is preliminary data.</text>
</comment>
<gene>
    <name evidence="2" type="ORF">HLA99_04180</name>
</gene>
<dbReference type="AlphaFoldDB" id="A0A7Y2PY85"/>
<keyword evidence="3" id="KW-1185">Reference proteome</keyword>
<dbReference type="SUPFAM" id="SSF46785">
    <property type="entry name" value="Winged helix' DNA-binding domain"/>
    <property type="match status" value="1"/>
</dbReference>
<reference evidence="2 3" key="1">
    <citation type="submission" date="2020-05" db="EMBL/GenBank/DDBJ databases">
        <title>MicrobeNet Type strains.</title>
        <authorList>
            <person name="Nicholson A.C."/>
        </authorList>
    </citation>
    <scope>NUCLEOTIDE SEQUENCE [LARGE SCALE GENOMIC DNA]</scope>
    <source>
        <strain evidence="2 3">JCM 14282</strain>
    </source>
</reference>
<protein>
    <submittedName>
        <fullName evidence="2">MarR family transcriptional regulator</fullName>
    </submittedName>
</protein>
<organism evidence="2 3">
    <name type="scientific">Microbacterium ulmi</name>
    <dbReference type="NCBI Taxonomy" id="179095"/>
    <lineage>
        <taxon>Bacteria</taxon>
        <taxon>Bacillati</taxon>
        <taxon>Actinomycetota</taxon>
        <taxon>Actinomycetes</taxon>
        <taxon>Micrococcales</taxon>
        <taxon>Microbacteriaceae</taxon>
        <taxon>Microbacterium</taxon>
    </lineage>
</organism>
<dbReference type="PROSITE" id="PS50995">
    <property type="entry name" value="HTH_MARR_2"/>
    <property type="match status" value="1"/>
</dbReference>
<feature type="domain" description="HTH marR-type" evidence="1">
    <location>
        <begin position="1"/>
        <end position="115"/>
    </location>
</feature>
<dbReference type="InterPro" id="IPR039422">
    <property type="entry name" value="MarR/SlyA-like"/>
</dbReference>
<dbReference type="PANTHER" id="PTHR33164:SF43">
    <property type="entry name" value="HTH-TYPE TRANSCRIPTIONAL REPRESSOR YETL"/>
    <property type="match status" value="1"/>
</dbReference>
<dbReference type="SMART" id="SM00347">
    <property type="entry name" value="HTH_MARR"/>
    <property type="match status" value="1"/>
</dbReference>
<evidence type="ECO:0000313" key="3">
    <source>
        <dbReference type="Proteomes" id="UP000543598"/>
    </source>
</evidence>
<sequence length="129" mass="14107">MLEHRANEHGISIVQLRMLGLLRDRIPLMSELGARLGLDKSSISGLVQRAETRGLVERFPSPDDGRAVLVRLTDAGRELAARGEAEFGDDVRNLLAHLPPAERHVLARLVSKLLVSDAAASGVELFPRE</sequence>
<name>A0A7Y2PY85_9MICO</name>
<dbReference type="Gene3D" id="1.10.10.10">
    <property type="entry name" value="Winged helix-like DNA-binding domain superfamily/Winged helix DNA-binding domain"/>
    <property type="match status" value="1"/>
</dbReference>
<proteinExistence type="predicted"/>
<dbReference type="InterPro" id="IPR036388">
    <property type="entry name" value="WH-like_DNA-bd_sf"/>
</dbReference>
<dbReference type="InterPro" id="IPR000835">
    <property type="entry name" value="HTH_MarR-typ"/>
</dbReference>